<dbReference type="PANTHER" id="PTHR43731:SF14">
    <property type="entry name" value="PRESENILIN-ASSOCIATED RHOMBOID-LIKE PROTEIN, MITOCHONDRIAL"/>
    <property type="match status" value="1"/>
</dbReference>
<protein>
    <submittedName>
        <fullName evidence="9">Membrane associated rhomboid family serine protease</fullName>
    </submittedName>
</protein>
<feature type="transmembrane region" description="Helical" evidence="7">
    <location>
        <begin position="78"/>
        <end position="100"/>
    </location>
</feature>
<dbReference type="InterPro" id="IPR022764">
    <property type="entry name" value="Peptidase_S54_rhomboid_dom"/>
</dbReference>
<dbReference type="PANTHER" id="PTHR43731">
    <property type="entry name" value="RHOMBOID PROTEASE"/>
    <property type="match status" value="1"/>
</dbReference>
<feature type="transmembrane region" description="Helical" evidence="7">
    <location>
        <begin position="171"/>
        <end position="191"/>
    </location>
</feature>
<keyword evidence="9" id="KW-0645">Protease</keyword>
<reference evidence="9 10" key="1">
    <citation type="submission" date="2020-08" db="EMBL/GenBank/DDBJ databases">
        <title>Genomic Encyclopedia of Type Strains, Phase IV (KMG-IV): sequencing the most valuable type-strain genomes for metagenomic binning, comparative biology and taxonomic classification.</title>
        <authorList>
            <person name="Goeker M."/>
        </authorList>
    </citation>
    <scope>NUCLEOTIDE SEQUENCE [LARGE SCALE GENOMIC DNA]</scope>
    <source>
        <strain evidence="9 10">DSM 4731</strain>
    </source>
</reference>
<comment type="subcellular location">
    <subcellularLocation>
        <location evidence="1">Membrane</location>
        <topology evidence="1">Multi-pass membrane protein</topology>
    </subcellularLocation>
</comment>
<dbReference type="InterPro" id="IPR035952">
    <property type="entry name" value="Rhomboid-like_sf"/>
</dbReference>
<feature type="transmembrane region" description="Helical" evidence="7">
    <location>
        <begin position="203"/>
        <end position="222"/>
    </location>
</feature>
<comment type="caution">
    <text evidence="9">The sequence shown here is derived from an EMBL/GenBank/DDBJ whole genome shotgun (WGS) entry which is preliminary data.</text>
</comment>
<keyword evidence="4" id="KW-0378">Hydrolase</keyword>
<evidence type="ECO:0000256" key="4">
    <source>
        <dbReference type="ARBA" id="ARBA00022801"/>
    </source>
</evidence>
<keyword evidence="5 7" id="KW-1133">Transmembrane helix</keyword>
<evidence type="ECO:0000313" key="10">
    <source>
        <dbReference type="Proteomes" id="UP000527324"/>
    </source>
</evidence>
<evidence type="ECO:0000256" key="3">
    <source>
        <dbReference type="ARBA" id="ARBA00022692"/>
    </source>
</evidence>
<dbReference type="Gene3D" id="1.20.1540.10">
    <property type="entry name" value="Rhomboid-like"/>
    <property type="match status" value="1"/>
</dbReference>
<dbReference type="GO" id="GO:0006508">
    <property type="term" value="P:proteolysis"/>
    <property type="evidence" value="ECO:0007669"/>
    <property type="project" value="UniProtKB-KW"/>
</dbReference>
<dbReference type="GO" id="GO:0016020">
    <property type="term" value="C:membrane"/>
    <property type="evidence" value="ECO:0007669"/>
    <property type="project" value="UniProtKB-SubCell"/>
</dbReference>
<feature type="domain" description="Peptidase S54 rhomboid" evidence="8">
    <location>
        <begin position="63"/>
        <end position="215"/>
    </location>
</feature>
<dbReference type="Proteomes" id="UP000527324">
    <property type="component" value="Unassembled WGS sequence"/>
</dbReference>
<dbReference type="GO" id="GO:0004252">
    <property type="term" value="F:serine-type endopeptidase activity"/>
    <property type="evidence" value="ECO:0007669"/>
    <property type="project" value="InterPro"/>
</dbReference>
<organism evidence="9 10">
    <name type="scientific">Brevundimonas aurantiaca</name>
    <dbReference type="NCBI Taxonomy" id="74316"/>
    <lineage>
        <taxon>Bacteria</taxon>
        <taxon>Pseudomonadati</taxon>
        <taxon>Pseudomonadota</taxon>
        <taxon>Alphaproteobacteria</taxon>
        <taxon>Caulobacterales</taxon>
        <taxon>Caulobacteraceae</taxon>
        <taxon>Brevundimonas</taxon>
    </lineage>
</organism>
<evidence type="ECO:0000256" key="5">
    <source>
        <dbReference type="ARBA" id="ARBA00022989"/>
    </source>
</evidence>
<sequence>MSEPDDRFDGPSLSDPPKSEAVFNAPLSVVVVALSMPVLFFFQRQLPDMGASMAFAPIDLQNGRWGGLFTAMLLHGGWAHALMNAVGALAFGAPVARLFGERFGSSVFLLFYIGCGVIAALGYGLVHWGSSDPMVGASGAVFGLIGGATRLMGAPQGWRGGRVLSLLDRRVIAASIAWMAVNAVTGLIGYAPGADGARIAWEAHAFGFFAGLLAIGPLGRAFGTTSHAGRSGGADSAI</sequence>
<feature type="transmembrane region" description="Helical" evidence="7">
    <location>
        <begin position="107"/>
        <end position="128"/>
    </location>
</feature>
<feature type="transmembrane region" description="Helical" evidence="7">
    <location>
        <begin position="134"/>
        <end position="151"/>
    </location>
</feature>
<dbReference type="AlphaFoldDB" id="A0A7W9C8C9"/>
<name>A0A7W9C8C9_9CAUL</name>
<evidence type="ECO:0000313" key="9">
    <source>
        <dbReference type="EMBL" id="MBB5740492.1"/>
    </source>
</evidence>
<feature type="transmembrane region" description="Helical" evidence="7">
    <location>
        <begin position="21"/>
        <end position="42"/>
    </location>
</feature>
<dbReference type="SUPFAM" id="SSF144091">
    <property type="entry name" value="Rhomboid-like"/>
    <property type="match status" value="1"/>
</dbReference>
<evidence type="ECO:0000256" key="1">
    <source>
        <dbReference type="ARBA" id="ARBA00004141"/>
    </source>
</evidence>
<evidence type="ECO:0000259" key="8">
    <source>
        <dbReference type="Pfam" id="PF01694"/>
    </source>
</evidence>
<dbReference type="InterPro" id="IPR050925">
    <property type="entry name" value="Rhomboid_protease_S54"/>
</dbReference>
<evidence type="ECO:0000256" key="6">
    <source>
        <dbReference type="ARBA" id="ARBA00023136"/>
    </source>
</evidence>
<evidence type="ECO:0000256" key="2">
    <source>
        <dbReference type="ARBA" id="ARBA00009045"/>
    </source>
</evidence>
<keyword evidence="6 7" id="KW-0472">Membrane</keyword>
<dbReference type="EMBL" id="JACHOQ010000004">
    <property type="protein sequence ID" value="MBB5740492.1"/>
    <property type="molecule type" value="Genomic_DNA"/>
</dbReference>
<keyword evidence="3 7" id="KW-0812">Transmembrane</keyword>
<accession>A0A7W9C8C9</accession>
<evidence type="ECO:0000256" key="7">
    <source>
        <dbReference type="SAM" id="Phobius"/>
    </source>
</evidence>
<comment type="similarity">
    <text evidence="2">Belongs to the peptidase S54 family.</text>
</comment>
<dbReference type="RefSeq" id="WP_183216982.1">
    <property type="nucleotide sequence ID" value="NZ_CAJFZW010000067.1"/>
</dbReference>
<keyword evidence="10" id="KW-1185">Reference proteome</keyword>
<dbReference type="Pfam" id="PF01694">
    <property type="entry name" value="Rhomboid"/>
    <property type="match status" value="1"/>
</dbReference>
<gene>
    <name evidence="9" type="ORF">GGQ93_002210</name>
</gene>
<proteinExistence type="inferred from homology"/>